<feature type="domain" description="FAD-binding" evidence="6">
    <location>
        <begin position="222"/>
        <end position="261"/>
    </location>
</feature>
<evidence type="ECO:0000256" key="4">
    <source>
        <dbReference type="ARBA" id="ARBA00023002"/>
    </source>
</evidence>
<dbReference type="InterPro" id="IPR036188">
    <property type="entry name" value="FAD/NAD-bd_sf"/>
</dbReference>
<evidence type="ECO:0000256" key="2">
    <source>
        <dbReference type="ARBA" id="ARBA00022630"/>
    </source>
</evidence>
<reference evidence="7 8" key="1">
    <citation type="submission" date="2016-07" db="EMBL/GenBank/DDBJ databases">
        <title>Pervasive Adenine N6-methylation of Active Genes in Fungi.</title>
        <authorList>
            <consortium name="DOE Joint Genome Institute"/>
            <person name="Mondo S.J."/>
            <person name="Dannebaum R.O."/>
            <person name="Kuo R.C."/>
            <person name="Labutti K."/>
            <person name="Haridas S."/>
            <person name="Kuo A."/>
            <person name="Salamov A."/>
            <person name="Ahrendt S.R."/>
            <person name="Lipzen A."/>
            <person name="Sullivan W."/>
            <person name="Andreopoulos W.B."/>
            <person name="Clum A."/>
            <person name="Lindquist E."/>
            <person name="Daum C."/>
            <person name="Ramamoorthy G.K."/>
            <person name="Gryganskyi A."/>
            <person name="Culley D."/>
            <person name="Magnuson J.K."/>
            <person name="James T.Y."/>
            <person name="O'Malley M.A."/>
            <person name="Stajich J.E."/>
            <person name="Spatafora J.W."/>
            <person name="Visel A."/>
            <person name="Grigoriev I.V."/>
        </authorList>
    </citation>
    <scope>NUCLEOTIDE SEQUENCE [LARGE SCALE GENOMIC DNA]</scope>
    <source>
        <strain evidence="7 8">JEL800</strain>
    </source>
</reference>
<protein>
    <submittedName>
        <fullName evidence="7">FAD/NAD(P)-binding domain-containing protein</fullName>
    </submittedName>
</protein>
<dbReference type="InterPro" id="IPR050493">
    <property type="entry name" value="FAD-dep_Monooxygenase_BioMet"/>
</dbReference>
<dbReference type="GO" id="GO:0004497">
    <property type="term" value="F:monooxygenase activity"/>
    <property type="evidence" value="ECO:0007669"/>
    <property type="project" value="UniProtKB-KW"/>
</dbReference>
<dbReference type="EMBL" id="MCGO01000020">
    <property type="protein sequence ID" value="ORY45120.1"/>
    <property type="molecule type" value="Genomic_DNA"/>
</dbReference>
<dbReference type="Pfam" id="PF01494">
    <property type="entry name" value="FAD_binding_3"/>
    <property type="match status" value="2"/>
</dbReference>
<dbReference type="OrthoDB" id="2111603at2759"/>
<dbReference type="AlphaFoldDB" id="A0A1Y2CDI7"/>
<comment type="similarity">
    <text evidence="1">Belongs to the paxM FAD-dependent monooxygenase family.</text>
</comment>
<dbReference type="GO" id="GO:0071949">
    <property type="term" value="F:FAD binding"/>
    <property type="evidence" value="ECO:0007669"/>
    <property type="project" value="InterPro"/>
</dbReference>
<gene>
    <name evidence="7" type="ORF">BCR33DRAFT_193742</name>
</gene>
<keyword evidence="2" id="KW-0285">Flavoprotein</keyword>
<evidence type="ECO:0000256" key="1">
    <source>
        <dbReference type="ARBA" id="ARBA00007992"/>
    </source>
</evidence>
<dbReference type="PRINTS" id="PR00420">
    <property type="entry name" value="RNGMNOXGNASE"/>
</dbReference>
<dbReference type="STRING" id="329046.A0A1Y2CDI7"/>
<feature type="domain" description="FAD-binding" evidence="6">
    <location>
        <begin position="29"/>
        <end position="92"/>
    </location>
</feature>
<keyword evidence="5" id="KW-0503">Monooxygenase</keyword>
<sequence>MIFALQDGSDRNTRTLAKPGDIEPLHVLRSEFHAILMKAAYTHGIKTLAGKKFVSLQEKGPEVVINFADGSLVTADFVIGADGVHSAVRKCIFPDAPLPIVCGRGFVGEVELGQYANGITAQFDDPKALHMDPIGGNSFYHCTYAPNSVSFDIISFNHPDQQLPLDSNANTDWSPVKNLSEERGNLARDVESWGFKRNIVDNIRVAKQLTPLIVLDLPDLPQYYSSRVVLIGDAAHGILPTNGQGLNLALEDAGTLGDLFGHFKNAQDPVPRVFELYERFENRMYRA</sequence>
<dbReference type="SUPFAM" id="SSF51905">
    <property type="entry name" value="FAD/NAD(P)-binding domain"/>
    <property type="match status" value="1"/>
</dbReference>
<keyword evidence="4" id="KW-0560">Oxidoreductase</keyword>
<dbReference type="Gene3D" id="3.50.50.60">
    <property type="entry name" value="FAD/NAD(P)-binding domain"/>
    <property type="match status" value="1"/>
</dbReference>
<name>A0A1Y2CDI7_9FUNG</name>
<keyword evidence="3" id="KW-0274">FAD</keyword>
<evidence type="ECO:0000259" key="6">
    <source>
        <dbReference type="Pfam" id="PF01494"/>
    </source>
</evidence>
<comment type="caution">
    <text evidence="7">The sequence shown here is derived from an EMBL/GenBank/DDBJ whole genome shotgun (WGS) entry which is preliminary data.</text>
</comment>
<evidence type="ECO:0000256" key="3">
    <source>
        <dbReference type="ARBA" id="ARBA00022827"/>
    </source>
</evidence>
<accession>A0A1Y2CDI7</accession>
<evidence type="ECO:0000313" key="7">
    <source>
        <dbReference type="EMBL" id="ORY45120.1"/>
    </source>
</evidence>
<evidence type="ECO:0000256" key="5">
    <source>
        <dbReference type="ARBA" id="ARBA00023033"/>
    </source>
</evidence>
<dbReference type="InterPro" id="IPR002938">
    <property type="entry name" value="FAD-bd"/>
</dbReference>
<organism evidence="7 8">
    <name type="scientific">Rhizoclosmatium globosum</name>
    <dbReference type="NCBI Taxonomy" id="329046"/>
    <lineage>
        <taxon>Eukaryota</taxon>
        <taxon>Fungi</taxon>
        <taxon>Fungi incertae sedis</taxon>
        <taxon>Chytridiomycota</taxon>
        <taxon>Chytridiomycota incertae sedis</taxon>
        <taxon>Chytridiomycetes</taxon>
        <taxon>Chytridiales</taxon>
        <taxon>Chytriomycetaceae</taxon>
        <taxon>Rhizoclosmatium</taxon>
    </lineage>
</organism>
<evidence type="ECO:0000313" key="8">
    <source>
        <dbReference type="Proteomes" id="UP000193642"/>
    </source>
</evidence>
<proteinExistence type="inferred from homology"/>
<dbReference type="PANTHER" id="PTHR13789">
    <property type="entry name" value="MONOOXYGENASE"/>
    <property type="match status" value="1"/>
</dbReference>
<keyword evidence="8" id="KW-1185">Reference proteome</keyword>
<dbReference type="Proteomes" id="UP000193642">
    <property type="component" value="Unassembled WGS sequence"/>
</dbReference>
<dbReference type="PANTHER" id="PTHR13789:SF309">
    <property type="entry name" value="PUTATIVE (AFU_ORTHOLOGUE AFUA_6G14510)-RELATED"/>
    <property type="match status" value="1"/>
</dbReference>